<dbReference type="InterPro" id="IPR017867">
    <property type="entry name" value="Tyr_phospatase_low_mol_wt"/>
</dbReference>
<evidence type="ECO:0000256" key="6">
    <source>
        <dbReference type="PIRSR" id="PIRSR617867-1"/>
    </source>
</evidence>
<dbReference type="Proteomes" id="UP000829756">
    <property type="component" value="Chromosome"/>
</dbReference>
<dbReference type="Gene3D" id="3.40.50.2300">
    <property type="match status" value="1"/>
</dbReference>
<organism evidence="9 11">
    <name type="scientific">Uruburuella suis</name>
    <dbReference type="NCBI Taxonomy" id="252130"/>
    <lineage>
        <taxon>Bacteria</taxon>
        <taxon>Pseudomonadati</taxon>
        <taxon>Pseudomonadota</taxon>
        <taxon>Betaproteobacteria</taxon>
        <taxon>Neisseriales</taxon>
        <taxon>Neisseriaceae</taxon>
        <taxon>Uruburuella</taxon>
    </lineage>
</organism>
<dbReference type="PANTHER" id="PTHR11717">
    <property type="entry name" value="LOW MOLECULAR WEIGHT PROTEIN TYROSINE PHOSPHATASE"/>
    <property type="match status" value="1"/>
</dbReference>
<evidence type="ECO:0000256" key="1">
    <source>
        <dbReference type="ARBA" id="ARBA00011063"/>
    </source>
</evidence>
<keyword evidence="3" id="KW-0378">Hydrolase</keyword>
<dbReference type="InterPro" id="IPR036196">
    <property type="entry name" value="Ptyr_pPase_sf"/>
</dbReference>
<keyword evidence="4" id="KW-0904">Protein phosphatase</keyword>
<dbReference type="PRINTS" id="PR00719">
    <property type="entry name" value="LMWPTPASE"/>
</dbReference>
<dbReference type="InterPro" id="IPR023485">
    <property type="entry name" value="Ptyr_pPase"/>
</dbReference>
<feature type="active site" evidence="6">
    <location>
        <position position="15"/>
    </location>
</feature>
<reference evidence="9" key="2">
    <citation type="submission" date="2021-12" db="EMBL/GenBank/DDBJ databases">
        <authorList>
            <person name="Veyrier F.J."/>
        </authorList>
    </citation>
    <scope>NUCLEOTIDE SEQUENCE</scope>
    <source>
        <strain evidence="9">1258/02</strain>
    </source>
</reference>
<evidence type="ECO:0000313" key="8">
    <source>
        <dbReference type="EMBL" id="TCP03743.1"/>
    </source>
</evidence>
<dbReference type="SMART" id="SM00226">
    <property type="entry name" value="LMWPc"/>
    <property type="match status" value="1"/>
</dbReference>
<dbReference type="FunFam" id="3.40.50.2300:FF:000041">
    <property type="entry name" value="Low molecular weight protein-tyrosine-phosphatase"/>
    <property type="match status" value="1"/>
</dbReference>
<evidence type="ECO:0000313" key="10">
    <source>
        <dbReference type="Proteomes" id="UP000294721"/>
    </source>
</evidence>
<sequence length="148" mass="16381">MYQKILIVCVGNICRSPTGERLLQKKLPGHQIASAGIRALTGNDADFQAIKTALRHGVVVAGHTARQLTVDMCRQADLILVMEPGHIEAVADILPAARSKTMLFGQWLHKKSIPDPYRQSDDMFEAVFEQLEEAATLWAEKLLQTTDS</sequence>
<dbReference type="SUPFAM" id="SSF52788">
    <property type="entry name" value="Phosphotyrosine protein phosphatases I"/>
    <property type="match status" value="1"/>
</dbReference>
<evidence type="ECO:0000256" key="4">
    <source>
        <dbReference type="ARBA" id="ARBA00022912"/>
    </source>
</evidence>
<feature type="active site" description="Nucleophile" evidence="6">
    <location>
        <position position="9"/>
    </location>
</feature>
<dbReference type="PANTHER" id="PTHR11717:SF31">
    <property type="entry name" value="LOW MOLECULAR WEIGHT PROTEIN-TYROSINE-PHOSPHATASE ETP-RELATED"/>
    <property type="match status" value="1"/>
</dbReference>
<reference evidence="8 10" key="1">
    <citation type="submission" date="2019-03" db="EMBL/GenBank/DDBJ databases">
        <title>Genomic Encyclopedia of Type Strains, Phase IV (KMG-IV): sequencing the most valuable type-strain genomes for metagenomic binning, comparative biology and taxonomic classification.</title>
        <authorList>
            <person name="Goeker M."/>
        </authorList>
    </citation>
    <scope>NUCLEOTIDE SEQUENCE [LARGE SCALE GENOMIC DNA]</scope>
    <source>
        <strain evidence="8 10">DSM 17474</strain>
    </source>
</reference>
<dbReference type="EMBL" id="SLXE01000019">
    <property type="protein sequence ID" value="TCP03743.1"/>
    <property type="molecule type" value="Genomic_DNA"/>
</dbReference>
<dbReference type="KEGG" id="usu:LVJ78_01830"/>
<feature type="domain" description="Phosphotyrosine protein phosphatase I" evidence="7">
    <location>
        <begin position="3"/>
        <end position="141"/>
    </location>
</feature>
<accession>A0AAE9GU61</accession>
<dbReference type="Proteomes" id="UP000294721">
    <property type="component" value="Unassembled WGS sequence"/>
</dbReference>
<dbReference type="GO" id="GO:0004725">
    <property type="term" value="F:protein tyrosine phosphatase activity"/>
    <property type="evidence" value="ECO:0007669"/>
    <property type="project" value="UniProtKB-EC"/>
</dbReference>
<comment type="catalytic activity">
    <reaction evidence="5">
        <text>O-phospho-L-tyrosyl-[protein] + H2O = L-tyrosyl-[protein] + phosphate</text>
        <dbReference type="Rhea" id="RHEA:10684"/>
        <dbReference type="Rhea" id="RHEA-COMP:10136"/>
        <dbReference type="Rhea" id="RHEA-COMP:20101"/>
        <dbReference type="ChEBI" id="CHEBI:15377"/>
        <dbReference type="ChEBI" id="CHEBI:43474"/>
        <dbReference type="ChEBI" id="CHEBI:46858"/>
        <dbReference type="ChEBI" id="CHEBI:61978"/>
        <dbReference type="EC" id="3.1.3.48"/>
    </reaction>
</comment>
<keyword evidence="10" id="KW-1185">Reference proteome</keyword>
<dbReference type="CDD" id="cd16343">
    <property type="entry name" value="LMWPTP"/>
    <property type="match status" value="1"/>
</dbReference>
<dbReference type="EC" id="3.1.3.48" evidence="2"/>
<comment type="similarity">
    <text evidence="1">Belongs to the low molecular weight phosphotyrosine protein phosphatase family.</text>
</comment>
<evidence type="ECO:0000256" key="3">
    <source>
        <dbReference type="ARBA" id="ARBA00022801"/>
    </source>
</evidence>
<reference evidence="9" key="3">
    <citation type="journal article" date="2022" name="Res Sq">
        <title>Evolution of multicellular longitudinally dividing oral cavity symbionts (Neisseriaceae).</title>
        <authorList>
            <person name="Nyongesa S."/>
            <person name="Weber P."/>
            <person name="Bernet E."/>
            <person name="Pullido F."/>
            <person name="Nieckarz M."/>
            <person name="Delaby M."/>
            <person name="Nieves C."/>
            <person name="Viehboeck T."/>
            <person name="Krause N."/>
            <person name="Rivera-Millot A."/>
            <person name="Nakamura A."/>
            <person name="Vischer N."/>
            <person name="VanNieuwenhze M."/>
            <person name="Brun Y."/>
            <person name="Cava F."/>
            <person name="Bulgheresi S."/>
            <person name="Veyrier F."/>
        </authorList>
    </citation>
    <scope>NUCLEOTIDE SEQUENCE</scope>
    <source>
        <strain evidence="9">1258/02</strain>
    </source>
</reference>
<feature type="active site" description="Proton donor" evidence="6">
    <location>
        <position position="115"/>
    </location>
</feature>
<evidence type="ECO:0000313" key="11">
    <source>
        <dbReference type="Proteomes" id="UP000829756"/>
    </source>
</evidence>
<evidence type="ECO:0000256" key="2">
    <source>
        <dbReference type="ARBA" id="ARBA00013064"/>
    </source>
</evidence>
<dbReference type="Pfam" id="PF01451">
    <property type="entry name" value="LMWPc"/>
    <property type="match status" value="1"/>
</dbReference>
<evidence type="ECO:0000313" key="9">
    <source>
        <dbReference type="EMBL" id="UOO79792.1"/>
    </source>
</evidence>
<name>A0AAE9GU61_9NEIS</name>
<dbReference type="RefSeq" id="WP_132954195.1">
    <property type="nucleotide sequence ID" value="NZ_CP091507.1"/>
</dbReference>
<dbReference type="EMBL" id="CP091507">
    <property type="protein sequence ID" value="UOO79792.1"/>
    <property type="molecule type" value="Genomic_DNA"/>
</dbReference>
<proteinExistence type="inferred from homology"/>
<dbReference type="InterPro" id="IPR050438">
    <property type="entry name" value="LMW_PTPase"/>
</dbReference>
<gene>
    <name evidence="8" type="ORF">EV680_11935</name>
    <name evidence="9" type="ORF">LVJ78_01830</name>
</gene>
<evidence type="ECO:0000256" key="5">
    <source>
        <dbReference type="ARBA" id="ARBA00051722"/>
    </source>
</evidence>
<dbReference type="AlphaFoldDB" id="A0AAE9GU61"/>
<evidence type="ECO:0000259" key="7">
    <source>
        <dbReference type="SMART" id="SM00226"/>
    </source>
</evidence>
<protein>
    <recommendedName>
        <fullName evidence="2">protein-tyrosine-phosphatase</fullName>
        <ecNumber evidence="2">3.1.3.48</ecNumber>
    </recommendedName>
</protein>